<dbReference type="KEGG" id="tav:G4V39_02645"/>
<dbReference type="GO" id="GO:0016787">
    <property type="term" value="F:hydrolase activity"/>
    <property type="evidence" value="ECO:0007669"/>
    <property type="project" value="UniProtKB-KW"/>
</dbReference>
<evidence type="ECO:0000313" key="2">
    <source>
        <dbReference type="EMBL" id="QIJ71244.1"/>
    </source>
</evidence>
<keyword evidence="1" id="KW-0378">Hydrolase</keyword>
<dbReference type="InterPro" id="IPR015797">
    <property type="entry name" value="NUDIX_hydrolase-like_dom_sf"/>
</dbReference>
<protein>
    <submittedName>
        <fullName evidence="2">NUDIX domain-containing protein</fullName>
    </submittedName>
</protein>
<evidence type="ECO:0000313" key="3">
    <source>
        <dbReference type="Proteomes" id="UP000502179"/>
    </source>
</evidence>
<evidence type="ECO:0000256" key="1">
    <source>
        <dbReference type="ARBA" id="ARBA00022801"/>
    </source>
</evidence>
<keyword evidence="3" id="KW-1185">Reference proteome</keyword>
<dbReference type="InterPro" id="IPR000086">
    <property type="entry name" value="NUDIX_hydrolase_dom"/>
</dbReference>
<dbReference type="Gene3D" id="3.90.79.10">
    <property type="entry name" value="Nucleoside Triphosphate Pyrophosphohydrolase"/>
    <property type="match status" value="1"/>
</dbReference>
<dbReference type="InterPro" id="IPR020084">
    <property type="entry name" value="NUDIX_hydrolase_CS"/>
</dbReference>
<gene>
    <name evidence="2" type="ORF">G4V39_02645</name>
</gene>
<accession>A0A6G7PU83</accession>
<dbReference type="PROSITE" id="PS51462">
    <property type="entry name" value="NUDIX"/>
    <property type="match status" value="1"/>
</dbReference>
<dbReference type="Pfam" id="PF00293">
    <property type="entry name" value="NUDIX"/>
    <property type="match status" value="1"/>
</dbReference>
<dbReference type="PANTHER" id="PTHR10885">
    <property type="entry name" value="ISOPENTENYL-DIPHOSPHATE DELTA-ISOMERASE"/>
    <property type="match status" value="1"/>
</dbReference>
<proteinExistence type="predicted"/>
<dbReference type="RefSeq" id="WP_166031466.1">
    <property type="nucleotide sequence ID" value="NZ_CP048877.1"/>
</dbReference>
<sequence length="172" mass="20176">MRTDRVSATELLEVCDEEDRVMALLSRDEIHRQRLMHRAVHIFLFDPKGRIYLQKRAQDKDEHPGLWDSSAAGHVEPGEPYMVAAKRELLEELGLNCSLDLVLKLPACEETGWEHVCLYRGETRKPPRPNPRELEDGRFFTVEEVRTLLEKEPENFTPCFRLLWSLYEENTK</sequence>
<name>A0A6G7PU83_9BACT</name>
<dbReference type="PROSITE" id="PS00893">
    <property type="entry name" value="NUDIX_BOX"/>
    <property type="match status" value="1"/>
</dbReference>
<dbReference type="PANTHER" id="PTHR10885:SF0">
    <property type="entry name" value="ISOPENTENYL-DIPHOSPHATE DELTA-ISOMERASE"/>
    <property type="match status" value="1"/>
</dbReference>
<dbReference type="EMBL" id="CP048877">
    <property type="protein sequence ID" value="QIJ71244.1"/>
    <property type="molecule type" value="Genomic_DNA"/>
</dbReference>
<reference evidence="2 3" key="1">
    <citation type="submission" date="2020-02" db="EMBL/GenBank/DDBJ databases">
        <title>Genome analysis of Thermosulfuriphilus ammonigenes ST65T, an anaerobic thermophilic chemolithoautotrophic bacterium isolated from a deep-sea hydrothermal vent.</title>
        <authorList>
            <person name="Slobodkina G."/>
            <person name="Allioux M."/>
            <person name="Merkel A."/>
            <person name="Alain K."/>
            <person name="Jebbar M."/>
            <person name="Slobodkin A."/>
        </authorList>
    </citation>
    <scope>NUCLEOTIDE SEQUENCE [LARGE SCALE GENOMIC DNA]</scope>
    <source>
        <strain evidence="2 3">ST65</strain>
    </source>
</reference>
<dbReference type="Proteomes" id="UP000502179">
    <property type="component" value="Chromosome"/>
</dbReference>
<dbReference type="AlphaFoldDB" id="A0A6G7PU83"/>
<organism evidence="2 3">
    <name type="scientific">Thermosulfuriphilus ammonigenes</name>
    <dbReference type="NCBI Taxonomy" id="1936021"/>
    <lineage>
        <taxon>Bacteria</taxon>
        <taxon>Pseudomonadati</taxon>
        <taxon>Thermodesulfobacteriota</taxon>
        <taxon>Thermodesulfobacteria</taxon>
        <taxon>Thermodesulfobacteriales</taxon>
        <taxon>Thermodesulfobacteriaceae</taxon>
        <taxon>Thermosulfuriphilus</taxon>
    </lineage>
</organism>
<dbReference type="SUPFAM" id="SSF55811">
    <property type="entry name" value="Nudix"/>
    <property type="match status" value="1"/>
</dbReference>
<dbReference type="CDD" id="cd04692">
    <property type="entry name" value="NUDIX_Hydrolase"/>
    <property type="match status" value="1"/>
</dbReference>